<evidence type="ECO:0000313" key="4">
    <source>
        <dbReference type="Proteomes" id="UP000242525"/>
    </source>
</evidence>
<name>A0A0J9XEG7_GEOCN</name>
<comment type="caution">
    <text evidence="3">The sequence shown here is derived from an EMBL/GenBank/DDBJ whole genome shotgun (WGS) entry which is preliminary data.</text>
</comment>
<dbReference type="Pfam" id="PF04419">
    <property type="entry name" value="SERF-like_N"/>
    <property type="match status" value="1"/>
</dbReference>
<dbReference type="Proteomes" id="UP000242525">
    <property type="component" value="Unassembled WGS sequence"/>
</dbReference>
<organism evidence="3 4">
    <name type="scientific">Geotrichum candidum</name>
    <name type="common">Oospora lactis</name>
    <name type="synonym">Dipodascus geotrichum</name>
    <dbReference type="NCBI Taxonomy" id="1173061"/>
    <lineage>
        <taxon>Eukaryota</taxon>
        <taxon>Fungi</taxon>
        <taxon>Dikarya</taxon>
        <taxon>Ascomycota</taxon>
        <taxon>Saccharomycotina</taxon>
        <taxon>Dipodascomycetes</taxon>
        <taxon>Dipodascales</taxon>
        <taxon>Dipodascaceae</taxon>
        <taxon>Geotrichum</taxon>
    </lineage>
</organism>
<dbReference type="STRING" id="1173061.A0A0J9XEG7"/>
<dbReference type="EMBL" id="CCBN010000012">
    <property type="protein sequence ID" value="CDO55744.1"/>
    <property type="molecule type" value="Genomic_DNA"/>
</dbReference>
<dbReference type="AlphaFoldDB" id="A0A0J9XEG7"/>
<reference evidence="3" key="1">
    <citation type="submission" date="2014-03" db="EMBL/GenBank/DDBJ databases">
        <authorList>
            <person name="Casaregola S."/>
        </authorList>
    </citation>
    <scope>NUCLEOTIDE SEQUENCE [LARGE SCALE GENOMIC DNA]</scope>
    <source>
        <strain evidence="3">CLIB 918</strain>
    </source>
</reference>
<evidence type="ECO:0000313" key="3">
    <source>
        <dbReference type="EMBL" id="CDO55744.1"/>
    </source>
</evidence>
<sequence>MTRGNQREKAREKNLKKQNAEKKKQDGDPKKRMEAHAAIMREKQKLALEKKAAEGK</sequence>
<protein>
    <recommendedName>
        <fullName evidence="2">Small EDRK-rich factor-like N-terminal domain-containing protein</fullName>
    </recommendedName>
</protein>
<proteinExistence type="predicted"/>
<evidence type="ECO:0000259" key="2">
    <source>
        <dbReference type="Pfam" id="PF04419"/>
    </source>
</evidence>
<evidence type="ECO:0000256" key="1">
    <source>
        <dbReference type="SAM" id="MobiDB-lite"/>
    </source>
</evidence>
<keyword evidence="4" id="KW-1185">Reference proteome</keyword>
<feature type="domain" description="Small EDRK-rich factor-like N-terminal" evidence="2">
    <location>
        <begin position="1"/>
        <end position="33"/>
    </location>
</feature>
<gene>
    <name evidence="3" type="ORF">BN980_GECA12s01715g</name>
</gene>
<feature type="region of interest" description="Disordered" evidence="1">
    <location>
        <begin position="1"/>
        <end position="34"/>
    </location>
</feature>
<dbReference type="InterPro" id="IPR007513">
    <property type="entry name" value="SERF-like_N"/>
</dbReference>
<accession>A0A0J9XEG7</accession>